<dbReference type="EMBL" id="CP032544">
    <property type="protein sequence ID" value="AZJ33796.1"/>
    <property type="molecule type" value="Genomic_DNA"/>
</dbReference>
<proteinExistence type="predicted"/>
<evidence type="ECO:0000313" key="1">
    <source>
        <dbReference type="EMBL" id="AZJ33796.1"/>
    </source>
</evidence>
<evidence type="ECO:0008006" key="3">
    <source>
        <dbReference type="Google" id="ProtNLM"/>
    </source>
</evidence>
<organism evidence="1 2">
    <name type="scientific">Tenacibaculum mesophilum</name>
    <dbReference type="NCBI Taxonomy" id="104268"/>
    <lineage>
        <taxon>Bacteria</taxon>
        <taxon>Pseudomonadati</taxon>
        <taxon>Bacteroidota</taxon>
        <taxon>Flavobacteriia</taxon>
        <taxon>Flavobacteriales</taxon>
        <taxon>Flavobacteriaceae</taxon>
        <taxon>Tenacibaculum</taxon>
    </lineage>
</organism>
<name>A0ABM7CJ20_9FLAO</name>
<dbReference type="Proteomes" id="UP000269693">
    <property type="component" value="Chromosome"/>
</dbReference>
<accession>A0ABM7CJ20</accession>
<reference evidence="1 2" key="1">
    <citation type="submission" date="2018-09" db="EMBL/GenBank/DDBJ databases">
        <title>Insights into the microbiota of Asian seabass (Lates calcarifer) with tenacibaculosis symptoms and description of sp. nov. Tenacibaculum singaporense.</title>
        <authorList>
            <person name="Miyake S."/>
            <person name="Soh M."/>
            <person name="Azman M.N."/>
            <person name="Ngoh S.Y."/>
            <person name="Orban L."/>
            <person name="Seedorf H."/>
        </authorList>
    </citation>
    <scope>NUCLEOTIDE SEQUENCE [LARGE SCALE GENOMIC DNA]</scope>
    <source>
        <strain evidence="1 2">DSM 13764</strain>
    </source>
</reference>
<protein>
    <recommendedName>
        <fullName evidence="3">MORN repeat variant</fullName>
    </recommendedName>
</protein>
<gene>
    <name evidence="1" type="ORF">D6200_14970</name>
</gene>
<keyword evidence="2" id="KW-1185">Reference proteome</keyword>
<sequence>MEQEIIIPEITKEFETFDIKEFNTKKLNEEVRKKEDDKLIILLDYSNGYSKSVYYDKSAFSVVNNYYLNGNIEIKGVRFNNGSEYGTWYHYDEKGNLTEEENIDEGYDFGWLDVIKYCHKKDIQLEKGYPKRGGIKTEIYKNEEEGKKVWTISYYKPKTDEYIEVTLDGKTGKEIKRRDLEFIGN</sequence>
<evidence type="ECO:0000313" key="2">
    <source>
        <dbReference type="Proteomes" id="UP000269693"/>
    </source>
</evidence>
<dbReference type="RefSeq" id="WP_083574753.1">
    <property type="nucleotide sequence ID" value="NZ_CP032544.1"/>
</dbReference>